<feature type="transmembrane region" description="Helical" evidence="1">
    <location>
        <begin position="47"/>
        <end position="68"/>
    </location>
</feature>
<sequence length="72" mass="8122">MNNPILSFLFKLWMLGIGIFWMVVLVFGPYILGIAVIWLIVYLFGQAQFVAASLVLLAMAVLALAFVFRNQK</sequence>
<feature type="transmembrane region" description="Helical" evidence="1">
    <location>
        <begin position="12"/>
        <end position="41"/>
    </location>
</feature>
<organism evidence="2 3">
    <name type="scientific">Candidatus Collierbacteria bacterium GW2011_GWA2_44_99</name>
    <dbReference type="NCBI Taxonomy" id="1618380"/>
    <lineage>
        <taxon>Bacteria</taxon>
        <taxon>Candidatus Collieribacteriota</taxon>
    </lineage>
</organism>
<comment type="caution">
    <text evidence="2">The sequence shown here is derived from an EMBL/GenBank/DDBJ whole genome shotgun (WGS) entry which is preliminary data.</text>
</comment>
<dbReference type="Proteomes" id="UP000034797">
    <property type="component" value="Unassembled WGS sequence"/>
</dbReference>
<reference evidence="2 3" key="1">
    <citation type="journal article" date="2015" name="Nature">
        <title>rRNA introns, odd ribosomes, and small enigmatic genomes across a large radiation of phyla.</title>
        <authorList>
            <person name="Brown C.T."/>
            <person name="Hug L.A."/>
            <person name="Thomas B.C."/>
            <person name="Sharon I."/>
            <person name="Castelle C.J."/>
            <person name="Singh A."/>
            <person name="Wilkins M.J."/>
            <person name="Williams K.H."/>
            <person name="Banfield J.F."/>
        </authorList>
    </citation>
    <scope>NUCLEOTIDE SEQUENCE [LARGE SCALE GENOMIC DNA]</scope>
</reference>
<proteinExistence type="predicted"/>
<keyword evidence="1" id="KW-1133">Transmembrane helix</keyword>
<evidence type="ECO:0000256" key="1">
    <source>
        <dbReference type="SAM" id="Phobius"/>
    </source>
</evidence>
<protein>
    <submittedName>
        <fullName evidence="2">Uncharacterized protein</fullName>
    </submittedName>
</protein>
<gene>
    <name evidence="2" type="ORF">UW84_C0056G0005</name>
</gene>
<dbReference type="EMBL" id="LCJW01000056">
    <property type="protein sequence ID" value="KKT84555.1"/>
    <property type="molecule type" value="Genomic_DNA"/>
</dbReference>
<accession>A0A0G1KM31</accession>
<keyword evidence="1" id="KW-0812">Transmembrane</keyword>
<evidence type="ECO:0000313" key="2">
    <source>
        <dbReference type="EMBL" id="KKT84555.1"/>
    </source>
</evidence>
<dbReference type="AlphaFoldDB" id="A0A0G1KM31"/>
<name>A0A0G1KM31_9BACT</name>
<evidence type="ECO:0000313" key="3">
    <source>
        <dbReference type="Proteomes" id="UP000034797"/>
    </source>
</evidence>
<keyword evidence="1" id="KW-0472">Membrane</keyword>